<name>A0A820MHW9_9BILA</name>
<reference evidence="1" key="1">
    <citation type="submission" date="2021-02" db="EMBL/GenBank/DDBJ databases">
        <authorList>
            <person name="Nowell W R."/>
        </authorList>
    </citation>
    <scope>NUCLEOTIDE SEQUENCE</scope>
</reference>
<comment type="caution">
    <text evidence="1">The sequence shown here is derived from an EMBL/GenBank/DDBJ whole genome shotgun (WGS) entry which is preliminary data.</text>
</comment>
<accession>A0A820MHW9</accession>
<evidence type="ECO:0000313" key="1">
    <source>
        <dbReference type="EMBL" id="CAF4372855.1"/>
    </source>
</evidence>
<dbReference type="AlphaFoldDB" id="A0A820MHW9"/>
<dbReference type="EMBL" id="CAJOBD010057836">
    <property type="protein sequence ID" value="CAF4372855.1"/>
    <property type="molecule type" value="Genomic_DNA"/>
</dbReference>
<proteinExistence type="predicted"/>
<gene>
    <name evidence="1" type="ORF">JBS370_LOCUS42591</name>
</gene>
<organism evidence="1 2">
    <name type="scientific">Rotaria sordida</name>
    <dbReference type="NCBI Taxonomy" id="392033"/>
    <lineage>
        <taxon>Eukaryota</taxon>
        <taxon>Metazoa</taxon>
        <taxon>Spiralia</taxon>
        <taxon>Gnathifera</taxon>
        <taxon>Rotifera</taxon>
        <taxon>Eurotatoria</taxon>
        <taxon>Bdelloidea</taxon>
        <taxon>Philodinida</taxon>
        <taxon>Philodinidae</taxon>
        <taxon>Rotaria</taxon>
    </lineage>
</organism>
<feature type="non-terminal residue" evidence="1">
    <location>
        <position position="41"/>
    </location>
</feature>
<dbReference type="Proteomes" id="UP000663836">
    <property type="component" value="Unassembled WGS sequence"/>
</dbReference>
<evidence type="ECO:0000313" key="2">
    <source>
        <dbReference type="Proteomes" id="UP000663836"/>
    </source>
</evidence>
<sequence length="41" mass="4883">MLGIKNAKEMNVDNPCLDEFYEYFCRTVKTNAQIYEEVFNT</sequence>
<protein>
    <submittedName>
        <fullName evidence="1">Uncharacterized protein</fullName>
    </submittedName>
</protein>